<keyword evidence="2" id="KW-0479">Metal-binding</keyword>
<comment type="cofactor">
    <cofactor evidence="2">
        <name>Mg(2+)</name>
        <dbReference type="ChEBI" id="CHEBI:18420"/>
    </cofactor>
</comment>
<feature type="non-terminal residue" evidence="3">
    <location>
        <position position="1"/>
    </location>
</feature>
<sequence length="82" mass="8853">MSGSYALNLCGVACGRIDLFFEIGFGGPWDVACDTVNVTEAGGLVFDPKFRNLVLMDIDCNSSSGKEFNPLLRDAFVEALEL</sequence>
<dbReference type="Pfam" id="PF00459">
    <property type="entry name" value="Inositol_P"/>
    <property type="match status" value="1"/>
</dbReference>
<proteinExistence type="inferred from homology"/>
<keyword evidence="2" id="KW-0460">Magnesium</keyword>
<accession>A0AAV6MLW9</accession>
<reference evidence="3 4" key="1">
    <citation type="journal article" date="2021" name="Hortic Res">
        <title>The domestication of Cucurbita argyrosperma as revealed by the genome of its wild relative.</title>
        <authorList>
            <person name="Barrera-Redondo J."/>
            <person name="Sanchez-de la Vega G."/>
            <person name="Aguirre-Liguori J.A."/>
            <person name="Castellanos-Morales G."/>
            <person name="Gutierrez-Guerrero Y.T."/>
            <person name="Aguirre-Dugua X."/>
            <person name="Aguirre-Planter E."/>
            <person name="Tenaillon M.I."/>
            <person name="Lira-Saade R."/>
            <person name="Eguiarte L.E."/>
        </authorList>
    </citation>
    <scope>NUCLEOTIDE SEQUENCE [LARGE SCALE GENOMIC DNA]</scope>
    <source>
        <strain evidence="3">JBR-2021</strain>
    </source>
</reference>
<protein>
    <submittedName>
        <fullName evidence="3">Inositol-phosphate phosphatase</fullName>
    </submittedName>
</protein>
<dbReference type="PANTHER" id="PTHR20854:SF4">
    <property type="entry name" value="INOSITOL-1-MONOPHOSPHATASE-RELATED"/>
    <property type="match status" value="1"/>
</dbReference>
<evidence type="ECO:0000313" key="4">
    <source>
        <dbReference type="Proteomes" id="UP000685013"/>
    </source>
</evidence>
<dbReference type="AlphaFoldDB" id="A0AAV6MLW9"/>
<evidence type="ECO:0000313" key="3">
    <source>
        <dbReference type="EMBL" id="KAG6583731.1"/>
    </source>
</evidence>
<evidence type="ECO:0000256" key="1">
    <source>
        <dbReference type="ARBA" id="ARBA00009759"/>
    </source>
</evidence>
<keyword evidence="4" id="KW-1185">Reference proteome</keyword>
<evidence type="ECO:0000256" key="2">
    <source>
        <dbReference type="PIRSR" id="PIRSR600760-2"/>
    </source>
</evidence>
<comment type="similarity">
    <text evidence="1">Belongs to the inositol monophosphatase superfamily.</text>
</comment>
<dbReference type="GO" id="GO:0008934">
    <property type="term" value="F:inositol monophosphate 1-phosphatase activity"/>
    <property type="evidence" value="ECO:0007669"/>
    <property type="project" value="TreeGrafter"/>
</dbReference>
<dbReference type="GO" id="GO:0007165">
    <property type="term" value="P:signal transduction"/>
    <property type="evidence" value="ECO:0007669"/>
    <property type="project" value="TreeGrafter"/>
</dbReference>
<dbReference type="GO" id="GO:0046872">
    <property type="term" value="F:metal ion binding"/>
    <property type="evidence" value="ECO:0007669"/>
    <property type="project" value="UniProtKB-KW"/>
</dbReference>
<dbReference type="GO" id="GO:0006020">
    <property type="term" value="P:inositol metabolic process"/>
    <property type="evidence" value="ECO:0007669"/>
    <property type="project" value="TreeGrafter"/>
</dbReference>
<dbReference type="InterPro" id="IPR000760">
    <property type="entry name" value="Inositol_monophosphatase-like"/>
</dbReference>
<name>A0AAV6MLW9_9ROSI</name>
<comment type="caution">
    <text evidence="3">The sequence shown here is derived from an EMBL/GenBank/DDBJ whole genome shotgun (WGS) entry which is preliminary data.</text>
</comment>
<feature type="binding site" evidence="2">
    <location>
        <position position="30"/>
    </location>
    <ligand>
        <name>Mg(2+)</name>
        <dbReference type="ChEBI" id="CHEBI:18420"/>
        <label>1</label>
        <note>catalytic</note>
    </ligand>
</feature>
<organism evidence="3 4">
    <name type="scientific">Cucurbita argyrosperma subsp. sororia</name>
    <dbReference type="NCBI Taxonomy" id="37648"/>
    <lineage>
        <taxon>Eukaryota</taxon>
        <taxon>Viridiplantae</taxon>
        <taxon>Streptophyta</taxon>
        <taxon>Embryophyta</taxon>
        <taxon>Tracheophyta</taxon>
        <taxon>Spermatophyta</taxon>
        <taxon>Magnoliopsida</taxon>
        <taxon>eudicotyledons</taxon>
        <taxon>Gunneridae</taxon>
        <taxon>Pentapetalae</taxon>
        <taxon>rosids</taxon>
        <taxon>fabids</taxon>
        <taxon>Cucurbitales</taxon>
        <taxon>Cucurbitaceae</taxon>
        <taxon>Cucurbiteae</taxon>
        <taxon>Cucurbita</taxon>
    </lineage>
</organism>
<gene>
    <name evidence="3" type="primary">VTC4</name>
    <name evidence="3" type="ORF">SDJN03_19663</name>
</gene>
<dbReference type="EMBL" id="JAGKQH010000013">
    <property type="protein sequence ID" value="KAG6583731.1"/>
    <property type="molecule type" value="Genomic_DNA"/>
</dbReference>
<dbReference type="PANTHER" id="PTHR20854">
    <property type="entry name" value="INOSITOL MONOPHOSPHATASE"/>
    <property type="match status" value="1"/>
</dbReference>
<dbReference type="Proteomes" id="UP000685013">
    <property type="component" value="Chromosome 13"/>
</dbReference>